<dbReference type="PATRIC" id="fig|1618989.3.peg.778"/>
<organism evidence="7 8">
    <name type="scientific">Candidatus Uhrbacteria bacterium GW2011_GWD2_52_7</name>
    <dbReference type="NCBI Taxonomy" id="1618989"/>
    <lineage>
        <taxon>Bacteria</taxon>
        <taxon>Candidatus Uhriibacteriota</taxon>
    </lineage>
</organism>
<dbReference type="Pfam" id="PF01061">
    <property type="entry name" value="ABC2_membrane"/>
    <property type="match status" value="1"/>
</dbReference>
<dbReference type="InterPro" id="IPR047817">
    <property type="entry name" value="ABC2_TM_bact-type"/>
</dbReference>
<evidence type="ECO:0000313" key="8">
    <source>
        <dbReference type="Proteomes" id="UP000034846"/>
    </source>
</evidence>
<protein>
    <recommendedName>
        <fullName evidence="5">Transport permease protein</fullName>
    </recommendedName>
</protein>
<evidence type="ECO:0000256" key="2">
    <source>
        <dbReference type="ARBA" id="ARBA00022692"/>
    </source>
</evidence>
<feature type="transmembrane region" description="Helical" evidence="5">
    <location>
        <begin position="172"/>
        <end position="192"/>
    </location>
</feature>
<reference evidence="7 8" key="1">
    <citation type="journal article" date="2015" name="Nature">
        <title>rRNA introns, odd ribosomes, and small enigmatic genomes across a large radiation of phyla.</title>
        <authorList>
            <person name="Brown C.T."/>
            <person name="Hug L.A."/>
            <person name="Thomas B.C."/>
            <person name="Sharon I."/>
            <person name="Castelle C.J."/>
            <person name="Singh A."/>
            <person name="Wilkins M.J."/>
            <person name="Williams K.H."/>
            <person name="Banfield J.F."/>
        </authorList>
    </citation>
    <scope>NUCLEOTIDE SEQUENCE [LARGE SCALE GENOMIC DNA]</scope>
</reference>
<keyword evidence="5" id="KW-0813">Transport</keyword>
<dbReference type="PANTHER" id="PTHR43229">
    <property type="entry name" value="NODULATION PROTEIN J"/>
    <property type="match status" value="1"/>
</dbReference>
<keyword evidence="4 5" id="KW-0472">Membrane</keyword>
<dbReference type="PIRSF" id="PIRSF006648">
    <property type="entry name" value="DrrB"/>
    <property type="match status" value="1"/>
</dbReference>
<sequence length="256" mass="27643">MSSSLAWAISDVWVLVKRNLIRYKRIPQLLFFSTVQPVMFLLLFTYVFGGAISGDTGSYINYLLPGILMQTALFSSVQTGVGLADDMNKGIIDRFRSLPMTRLAVLAGRTIADAIRGLLIVIVMLLVGMLIGFDPNGGILGVTGATLLAVAFGFAFSWVSATIGLAVKNSEAAQVAGFVWIFPLIYISSAYVPVETLPKTLKFIAEHSPITATIDAVRELASGTDAMHDVLGAVAWIVIIILIFVPLSVKLYKQRA</sequence>
<accession>A0A0G2A959</accession>
<evidence type="ECO:0000256" key="4">
    <source>
        <dbReference type="ARBA" id="ARBA00023136"/>
    </source>
</evidence>
<dbReference type="InterPro" id="IPR013525">
    <property type="entry name" value="ABC2_TM"/>
</dbReference>
<dbReference type="PROSITE" id="PS51012">
    <property type="entry name" value="ABC_TM2"/>
    <property type="match status" value="1"/>
</dbReference>
<comment type="caution">
    <text evidence="7">The sequence shown here is derived from an EMBL/GenBank/DDBJ whole genome shotgun (WGS) entry which is preliminary data.</text>
</comment>
<feature type="transmembrane region" description="Helical" evidence="5">
    <location>
        <begin position="103"/>
        <end position="133"/>
    </location>
</feature>
<dbReference type="Proteomes" id="UP000034846">
    <property type="component" value="Unassembled WGS sequence"/>
</dbReference>
<evidence type="ECO:0000256" key="5">
    <source>
        <dbReference type="RuleBase" id="RU361157"/>
    </source>
</evidence>
<dbReference type="InterPro" id="IPR000412">
    <property type="entry name" value="ABC_2_transport"/>
</dbReference>
<dbReference type="EMBL" id="LCRD01000059">
    <property type="protein sequence ID" value="KKW28879.1"/>
    <property type="molecule type" value="Genomic_DNA"/>
</dbReference>
<proteinExistence type="inferred from homology"/>
<comment type="similarity">
    <text evidence="5">Belongs to the ABC-2 integral membrane protein family.</text>
</comment>
<feature type="transmembrane region" description="Helical" evidence="5">
    <location>
        <begin position="230"/>
        <end position="252"/>
    </location>
</feature>
<dbReference type="GO" id="GO:0140359">
    <property type="term" value="F:ABC-type transporter activity"/>
    <property type="evidence" value="ECO:0007669"/>
    <property type="project" value="InterPro"/>
</dbReference>
<keyword evidence="2 5" id="KW-0812">Transmembrane</keyword>
<evidence type="ECO:0000256" key="3">
    <source>
        <dbReference type="ARBA" id="ARBA00022989"/>
    </source>
</evidence>
<feature type="transmembrane region" description="Helical" evidence="5">
    <location>
        <begin position="29"/>
        <end position="53"/>
    </location>
</feature>
<dbReference type="PANTHER" id="PTHR43229:SF2">
    <property type="entry name" value="NODULATION PROTEIN J"/>
    <property type="match status" value="1"/>
</dbReference>
<feature type="domain" description="ABC transmembrane type-2" evidence="6">
    <location>
        <begin position="28"/>
        <end position="255"/>
    </location>
</feature>
<evidence type="ECO:0000313" key="7">
    <source>
        <dbReference type="EMBL" id="KKW28879.1"/>
    </source>
</evidence>
<comment type="subcellular location">
    <subcellularLocation>
        <location evidence="5">Cell membrane</location>
        <topology evidence="5">Multi-pass membrane protein</topology>
    </subcellularLocation>
    <subcellularLocation>
        <location evidence="1">Membrane</location>
        <topology evidence="1">Multi-pass membrane protein</topology>
    </subcellularLocation>
</comment>
<name>A0A0G2A959_9BACT</name>
<evidence type="ECO:0000259" key="6">
    <source>
        <dbReference type="PROSITE" id="PS51012"/>
    </source>
</evidence>
<evidence type="ECO:0000256" key="1">
    <source>
        <dbReference type="ARBA" id="ARBA00004141"/>
    </source>
</evidence>
<dbReference type="GO" id="GO:0043190">
    <property type="term" value="C:ATP-binding cassette (ABC) transporter complex"/>
    <property type="evidence" value="ECO:0007669"/>
    <property type="project" value="InterPro"/>
</dbReference>
<gene>
    <name evidence="7" type="ORF">UY72_C0059G0006</name>
</gene>
<dbReference type="AlphaFoldDB" id="A0A0G2A959"/>
<keyword evidence="3 5" id="KW-1133">Transmembrane helix</keyword>
<keyword evidence="5" id="KW-1003">Cell membrane</keyword>
<feature type="transmembrane region" description="Helical" evidence="5">
    <location>
        <begin position="59"/>
        <end position="83"/>
    </location>
</feature>
<feature type="transmembrane region" description="Helical" evidence="5">
    <location>
        <begin position="139"/>
        <end position="160"/>
    </location>
</feature>
<dbReference type="InterPro" id="IPR051784">
    <property type="entry name" value="Nod_factor_ABC_transporter"/>
</dbReference>